<keyword evidence="3" id="KW-1185">Reference proteome</keyword>
<evidence type="ECO:0000259" key="1">
    <source>
        <dbReference type="Pfam" id="PF23728"/>
    </source>
</evidence>
<dbReference type="AlphaFoldDB" id="A0A679FUX5"/>
<dbReference type="Proteomes" id="UP000501421">
    <property type="component" value="Chromosome"/>
</dbReference>
<dbReference type="EMBL" id="AP022557">
    <property type="protein sequence ID" value="BBW97506.1"/>
    <property type="molecule type" value="Genomic_DNA"/>
</dbReference>
<sequence length="177" mass="20660">METFVFKMPILRGSTKIIDIFDENHNRVGSIQRIYRNKLEKIIDFISNDAVFVNVQAFDTSNNLVCKVKEKISIKTMIRSKWEGKSINLGDFWVFDKTIIKTNPKLQIEIPEKNKIFTIHKDFADKRVFIKNNGGKIVAEIKYDKPVPPQTITIQMKSGDMHYLDVACLYYLFIVYC</sequence>
<evidence type="ECO:0000313" key="3">
    <source>
        <dbReference type="Proteomes" id="UP000501421"/>
    </source>
</evidence>
<reference evidence="3" key="1">
    <citation type="journal article" date="2020" name="Microbiol. Resour. Announc.">
        <title>Complete Genome Sequence of Geobacillus sp. Strain E55-1, Isolated from Mine Geyser in Japan.</title>
        <authorList>
            <person name="Miyazaki K."/>
            <person name="Hase E."/>
            <person name="Tokito N."/>
        </authorList>
    </citation>
    <scope>NUCLEOTIDE SEQUENCE [LARGE SCALE GENOMIC DNA]</scope>
    <source>
        <strain evidence="3">E55-1</strain>
    </source>
</reference>
<dbReference type="RefSeq" id="WP_033843115.1">
    <property type="nucleotide sequence ID" value="NZ_AP022557.1"/>
</dbReference>
<protein>
    <recommendedName>
        <fullName evidence="1">Tubby C-terminal domain-containing protein</fullName>
    </recommendedName>
</protein>
<dbReference type="Pfam" id="PF23728">
    <property type="entry name" value="Tubby_C_like"/>
    <property type="match status" value="1"/>
</dbReference>
<evidence type="ECO:0000313" key="2">
    <source>
        <dbReference type="EMBL" id="BBW97506.1"/>
    </source>
</evidence>
<accession>A0A679FUX5</accession>
<dbReference type="InterPro" id="IPR056944">
    <property type="entry name" value="Tubby_C-like"/>
</dbReference>
<gene>
    <name evidence="2" type="ORF">GsuE55_23390</name>
</gene>
<organism evidence="2 3">
    <name type="scientific">Geobacillus subterraneus</name>
    <dbReference type="NCBI Taxonomy" id="129338"/>
    <lineage>
        <taxon>Bacteria</taxon>
        <taxon>Bacillati</taxon>
        <taxon>Bacillota</taxon>
        <taxon>Bacilli</taxon>
        <taxon>Bacillales</taxon>
        <taxon>Anoxybacillaceae</taxon>
        <taxon>Geobacillus</taxon>
    </lineage>
</organism>
<proteinExistence type="predicted"/>
<name>A0A679FUX5_9BACL</name>
<feature type="domain" description="Tubby C-terminal" evidence="1">
    <location>
        <begin position="4"/>
        <end position="176"/>
    </location>
</feature>